<dbReference type="SMART" id="SM00343">
    <property type="entry name" value="ZnF_C2HC"/>
    <property type="match status" value="1"/>
</dbReference>
<keyword evidence="1" id="KW-0863">Zinc-finger</keyword>
<feature type="region of interest" description="Disordered" evidence="2">
    <location>
        <begin position="175"/>
        <end position="200"/>
    </location>
</feature>
<dbReference type="EMBL" id="JBBWWQ010000016">
    <property type="protein sequence ID" value="KAK8926037.1"/>
    <property type="molecule type" value="Genomic_DNA"/>
</dbReference>
<dbReference type="InterPro" id="IPR001878">
    <property type="entry name" value="Znf_CCHC"/>
</dbReference>
<dbReference type="InterPro" id="IPR036875">
    <property type="entry name" value="Znf_CCHC_sf"/>
</dbReference>
<evidence type="ECO:0000256" key="2">
    <source>
        <dbReference type="SAM" id="MobiDB-lite"/>
    </source>
</evidence>
<gene>
    <name evidence="4" type="ORF">KSP39_PZI018102</name>
</gene>
<evidence type="ECO:0000259" key="3">
    <source>
        <dbReference type="PROSITE" id="PS50158"/>
    </source>
</evidence>
<evidence type="ECO:0000256" key="1">
    <source>
        <dbReference type="PROSITE-ProRule" id="PRU00047"/>
    </source>
</evidence>
<evidence type="ECO:0000313" key="5">
    <source>
        <dbReference type="Proteomes" id="UP001418222"/>
    </source>
</evidence>
<evidence type="ECO:0000313" key="4">
    <source>
        <dbReference type="EMBL" id="KAK8926037.1"/>
    </source>
</evidence>
<dbReference type="PROSITE" id="PS50158">
    <property type="entry name" value="ZF_CCHC"/>
    <property type="match status" value="1"/>
</dbReference>
<protein>
    <recommendedName>
        <fullName evidence="3">CCHC-type domain-containing protein</fullName>
    </recommendedName>
</protein>
<feature type="domain" description="CCHC-type" evidence="3">
    <location>
        <begin position="206"/>
        <end position="219"/>
    </location>
</feature>
<reference evidence="4 5" key="1">
    <citation type="journal article" date="2022" name="Nat. Plants">
        <title>Genomes of leafy and leafless Platanthera orchids illuminate the evolution of mycoheterotrophy.</title>
        <authorList>
            <person name="Li M.H."/>
            <person name="Liu K.W."/>
            <person name="Li Z."/>
            <person name="Lu H.C."/>
            <person name="Ye Q.L."/>
            <person name="Zhang D."/>
            <person name="Wang J.Y."/>
            <person name="Li Y.F."/>
            <person name="Zhong Z.M."/>
            <person name="Liu X."/>
            <person name="Yu X."/>
            <person name="Liu D.K."/>
            <person name="Tu X.D."/>
            <person name="Liu B."/>
            <person name="Hao Y."/>
            <person name="Liao X.Y."/>
            <person name="Jiang Y.T."/>
            <person name="Sun W.H."/>
            <person name="Chen J."/>
            <person name="Chen Y.Q."/>
            <person name="Ai Y."/>
            <person name="Zhai J.W."/>
            <person name="Wu S.S."/>
            <person name="Zhou Z."/>
            <person name="Hsiao Y.Y."/>
            <person name="Wu W.L."/>
            <person name="Chen Y.Y."/>
            <person name="Lin Y.F."/>
            <person name="Hsu J.L."/>
            <person name="Li C.Y."/>
            <person name="Wang Z.W."/>
            <person name="Zhao X."/>
            <person name="Zhong W.Y."/>
            <person name="Ma X.K."/>
            <person name="Ma L."/>
            <person name="Huang J."/>
            <person name="Chen G.Z."/>
            <person name="Huang M.Z."/>
            <person name="Huang L."/>
            <person name="Peng D.H."/>
            <person name="Luo Y.B."/>
            <person name="Zou S.Q."/>
            <person name="Chen S.P."/>
            <person name="Lan S."/>
            <person name="Tsai W.C."/>
            <person name="Van de Peer Y."/>
            <person name="Liu Z.J."/>
        </authorList>
    </citation>
    <scope>NUCLEOTIDE SEQUENCE [LARGE SCALE GENOMIC DNA]</scope>
    <source>
        <strain evidence="4">Lor287</strain>
    </source>
</reference>
<dbReference type="AlphaFoldDB" id="A0AAP0B3G3"/>
<keyword evidence="5" id="KW-1185">Reference proteome</keyword>
<dbReference type="PANTHER" id="PTHR47592">
    <property type="entry name" value="PBF68 PROTEIN"/>
    <property type="match status" value="1"/>
</dbReference>
<keyword evidence="1" id="KW-0862">Zinc</keyword>
<dbReference type="Pfam" id="PF14223">
    <property type="entry name" value="Retrotran_gag_2"/>
    <property type="match status" value="1"/>
</dbReference>
<comment type="caution">
    <text evidence="4">The sequence shown here is derived from an EMBL/GenBank/DDBJ whole genome shotgun (WGS) entry which is preliminary data.</text>
</comment>
<accession>A0AAP0B3G3</accession>
<dbReference type="PANTHER" id="PTHR47592:SF27">
    <property type="entry name" value="OS08G0421700 PROTEIN"/>
    <property type="match status" value="1"/>
</dbReference>
<dbReference type="GO" id="GO:0008270">
    <property type="term" value="F:zinc ion binding"/>
    <property type="evidence" value="ECO:0007669"/>
    <property type="project" value="UniProtKB-KW"/>
</dbReference>
<feature type="compositionally biased region" description="Basic and acidic residues" evidence="2">
    <location>
        <begin position="176"/>
        <end position="189"/>
    </location>
</feature>
<dbReference type="Gene3D" id="4.10.60.10">
    <property type="entry name" value="Zinc finger, CCHC-type"/>
    <property type="match status" value="1"/>
</dbReference>
<keyword evidence="1" id="KW-0479">Metal-binding</keyword>
<dbReference type="SUPFAM" id="SSF57756">
    <property type="entry name" value="Retrovirus zinc finger-like domains"/>
    <property type="match status" value="1"/>
</dbReference>
<sequence length="307" mass="34408">MGDEARYKVEKFSGTKFAFWKMQIEDLLIALGTIQLTIASASSVAFNTENEKTMMDLMATLTRMYEKPSTSNKVFLMKRLFNMRMVDRSLVAEHFNSFNTITNQLSSVDLKFDDEIRALLLLSSLPDSWDSLVTAVSNSSGNAKLVFDDIMRLVLNEEVRKRSSDEASSSALNFEARGRGLDRSTDRGRSKSKRGKSNTPKGKIECWNCGKKGHMKMDCHAPEKAICKHQEKDSSTNIPRDNIQDALILSLDNTKSWIVDSDASFHASPNKSNMNFVQGYLGKVATVSGVDACVWHHRLGHMSEEGM</sequence>
<name>A0AAP0B3G3_9ASPA</name>
<organism evidence="4 5">
    <name type="scientific">Platanthera zijinensis</name>
    <dbReference type="NCBI Taxonomy" id="2320716"/>
    <lineage>
        <taxon>Eukaryota</taxon>
        <taxon>Viridiplantae</taxon>
        <taxon>Streptophyta</taxon>
        <taxon>Embryophyta</taxon>
        <taxon>Tracheophyta</taxon>
        <taxon>Spermatophyta</taxon>
        <taxon>Magnoliopsida</taxon>
        <taxon>Liliopsida</taxon>
        <taxon>Asparagales</taxon>
        <taxon>Orchidaceae</taxon>
        <taxon>Orchidoideae</taxon>
        <taxon>Orchideae</taxon>
        <taxon>Orchidinae</taxon>
        <taxon>Platanthera</taxon>
    </lineage>
</organism>
<proteinExistence type="predicted"/>
<dbReference type="Proteomes" id="UP001418222">
    <property type="component" value="Unassembled WGS sequence"/>
</dbReference>
<dbReference type="GO" id="GO:0003676">
    <property type="term" value="F:nucleic acid binding"/>
    <property type="evidence" value="ECO:0007669"/>
    <property type="project" value="InterPro"/>
</dbReference>